<dbReference type="InterPro" id="IPR032811">
    <property type="entry name" value="Put_conjugal_transfer"/>
</dbReference>
<evidence type="ECO:0000313" key="2">
    <source>
        <dbReference type="Proteomes" id="UP000315303"/>
    </source>
</evidence>
<accession>A0A502KPR6</accession>
<reference evidence="1 2" key="1">
    <citation type="submission" date="2019-01" db="EMBL/GenBank/DDBJ databases">
        <title>Litorilituus lipolytica sp. nov., isolated from intertidal sand of the Yellow Sea in China.</title>
        <authorList>
            <person name="Liu A."/>
        </authorList>
    </citation>
    <scope>NUCLEOTIDE SEQUENCE [LARGE SCALE GENOMIC DNA]</scope>
    <source>
        <strain evidence="1 2">RZ04</strain>
    </source>
</reference>
<keyword evidence="2" id="KW-1185">Reference proteome</keyword>
<dbReference type="RefSeq" id="WP_140605735.1">
    <property type="nucleotide sequence ID" value="NZ_SAWY01000041.1"/>
</dbReference>
<name>A0A502KPR6_9GAMM</name>
<dbReference type="Gene3D" id="2.40.160.60">
    <property type="entry name" value="Outer membrane protein transport protein (OMPP1/FadL/TodX)"/>
    <property type="match status" value="1"/>
</dbReference>
<gene>
    <name evidence="1" type="ORF">EPA86_17835</name>
</gene>
<dbReference type="Pfam" id="PF13729">
    <property type="entry name" value="TraF_2"/>
    <property type="match status" value="1"/>
</dbReference>
<proteinExistence type="predicted"/>
<dbReference type="Proteomes" id="UP000315303">
    <property type="component" value="Unassembled WGS sequence"/>
</dbReference>
<dbReference type="EMBL" id="SAWY01000041">
    <property type="protein sequence ID" value="TPH12205.1"/>
    <property type="molecule type" value="Genomic_DNA"/>
</dbReference>
<comment type="caution">
    <text evidence="1">The sequence shown here is derived from an EMBL/GenBank/DDBJ whole genome shotgun (WGS) entry which is preliminary data.</text>
</comment>
<dbReference type="AlphaFoldDB" id="A0A502KPR6"/>
<protein>
    <recommendedName>
        <fullName evidence="3">Conjugal transfer protein TraF</fullName>
    </recommendedName>
</protein>
<organism evidence="1 2">
    <name type="scientific">Litorilituus lipolyticus</name>
    <dbReference type="NCBI Taxonomy" id="2491017"/>
    <lineage>
        <taxon>Bacteria</taxon>
        <taxon>Pseudomonadati</taxon>
        <taxon>Pseudomonadota</taxon>
        <taxon>Gammaproteobacteria</taxon>
        <taxon>Alteromonadales</taxon>
        <taxon>Colwelliaceae</taxon>
        <taxon>Litorilituus</taxon>
    </lineage>
</organism>
<dbReference type="OrthoDB" id="6077588at2"/>
<evidence type="ECO:0000313" key="1">
    <source>
        <dbReference type="EMBL" id="TPH12205.1"/>
    </source>
</evidence>
<evidence type="ECO:0008006" key="3">
    <source>
        <dbReference type="Google" id="ProtNLM"/>
    </source>
</evidence>
<sequence>MTTSSPAPKQSKLKKLANLFHYLSCASLTVFCLSYSLPSEAESFNAKRAGQGFTGITLDFTNALSNPALLTEYKSDDDFYFSLNLGILVSDEYNVIDNGGNIADDLARLADNINLGLPAEDLNADVDDIVAGLTAIDSKMVNGQNGLSFQVIVPNKYLSFGLFTNQYGKYGGLTQYDKTDEQLLRDAIDSGYLDLDELKSTATGVGYSIAEAGIMLGGEVLNSKHYDVSAGLKLKYQRIDLLFNSKNISEFNDNDFDLGNEDNITDESNGNIDLGLYFSWGDERQWHAAIVSNNLISHEIKHPEQMISFLVENYSIAGFSYQNDWLTLATEFDLTDRESFIDIKASKYASIGAEFQFYQNLQLRLGYRADLNDIDADIVTTGIGISPWDVVSIDIAGYIGDHDTYGAAIEFGLKI</sequence>